<keyword evidence="1" id="KW-1185">Reference proteome</keyword>
<name>A0A915IHU5_ROMCU</name>
<proteinExistence type="predicted"/>
<dbReference type="WBParaSite" id="nRc.2.0.1.t12942-RA">
    <property type="protein sequence ID" value="nRc.2.0.1.t12942-RA"/>
    <property type="gene ID" value="nRc.2.0.1.g12942"/>
</dbReference>
<protein>
    <submittedName>
        <fullName evidence="2">Uncharacterized protein</fullName>
    </submittedName>
</protein>
<dbReference type="Proteomes" id="UP000887565">
    <property type="component" value="Unplaced"/>
</dbReference>
<evidence type="ECO:0000313" key="1">
    <source>
        <dbReference type="Proteomes" id="UP000887565"/>
    </source>
</evidence>
<evidence type="ECO:0000313" key="2">
    <source>
        <dbReference type="WBParaSite" id="nRc.2.0.1.t12942-RA"/>
    </source>
</evidence>
<reference evidence="2" key="1">
    <citation type="submission" date="2022-11" db="UniProtKB">
        <authorList>
            <consortium name="WormBaseParasite"/>
        </authorList>
    </citation>
    <scope>IDENTIFICATION</scope>
</reference>
<sequence length="81" mass="8820">MPACAQYFSGCCNGKCYDVRTQMCCQGQVVTKCADDQHASCCAYECFNNQTSTCCNSYYVIQSKCPGDRCCGSVCCDEAGR</sequence>
<accession>A0A915IHU5</accession>
<dbReference type="AlphaFoldDB" id="A0A915IHU5"/>
<organism evidence="1 2">
    <name type="scientific">Romanomermis culicivorax</name>
    <name type="common">Nematode worm</name>
    <dbReference type="NCBI Taxonomy" id="13658"/>
    <lineage>
        <taxon>Eukaryota</taxon>
        <taxon>Metazoa</taxon>
        <taxon>Ecdysozoa</taxon>
        <taxon>Nematoda</taxon>
        <taxon>Enoplea</taxon>
        <taxon>Dorylaimia</taxon>
        <taxon>Mermithida</taxon>
        <taxon>Mermithoidea</taxon>
        <taxon>Mermithidae</taxon>
        <taxon>Romanomermis</taxon>
    </lineage>
</organism>